<feature type="domain" description="Metallo-carboxypeptidase C-terminal" evidence="4">
    <location>
        <begin position="397"/>
        <end position="489"/>
    </location>
</feature>
<evidence type="ECO:0000313" key="5">
    <source>
        <dbReference type="EMBL" id="SBV99491.1"/>
    </source>
</evidence>
<sequence length="521" mass="57322">MLIQTTRIIGIFCAGKGCFQALLFFFLCCFFVAAPSVAAPGNFALDFTTIRLGDDAQGLTQAIPAIVRPDRSDTVTASADAAAQLAAPASPVVLVVGGIQGDEPGGFSAATLLTTHYTIRKGVLWVVPNLNFPSIIKRSRGLHGDMNRKFAKLDDHDPEFGTVRRIQELISHPRVGLVLNLHDGSGYYRPTFEDKLRNPNRWGQSVIIDQEALDGVFMGALGNEARQAAESANSKLLSPQHALHVHNTRTAEGDHEMDRSLSYYAVRQGKAAFGLEASKEFPVEVRAYYHLLMVESFLAQAGVEFTRGFALTPEGVREALLDKLDVTFADNKVFLPLEDVRPAINLLPLSKDAPAQAVTSKPIMAVLPCAKGEEGQYCVHYGNRMITLIRPDWREMDHSITGMRVLADGRETEAPFGQVLEVSKSLLVQPTEGYRVNAIGFDSGRKDESGEVMALKDFQSRFSVDRQGRLYRVEVYKDQRFSGMFLVRFGSGSNRLTSKETPSIPKDRLPDKPGQESNLGF</sequence>
<feature type="signal peptide" evidence="2">
    <location>
        <begin position="1"/>
        <end position="38"/>
    </location>
</feature>
<keyword evidence="5" id="KW-0449">Lipoprotein</keyword>
<keyword evidence="2" id="KW-0732">Signal</keyword>
<dbReference type="EMBL" id="FLUP01000001">
    <property type="protein sequence ID" value="SBV99491.1"/>
    <property type="molecule type" value="Genomic_DNA"/>
</dbReference>
<dbReference type="CDD" id="cd06243">
    <property type="entry name" value="M14_CP_Csd4-like"/>
    <property type="match status" value="1"/>
</dbReference>
<dbReference type="InterPro" id="IPR033397">
    <property type="entry name" value="Metallo_peptidase_C"/>
</dbReference>
<accession>A0A212JJ97</accession>
<feature type="region of interest" description="Disordered" evidence="1">
    <location>
        <begin position="495"/>
        <end position="521"/>
    </location>
</feature>
<reference evidence="5" key="1">
    <citation type="submission" date="2016-04" db="EMBL/GenBank/DDBJ databases">
        <authorList>
            <person name="Evans L.H."/>
            <person name="Alamgir A."/>
            <person name="Owens N."/>
            <person name="Weber N.D."/>
            <person name="Virtaneva K."/>
            <person name="Barbian K."/>
            <person name="Babar A."/>
            <person name="Rosenke K."/>
        </authorList>
    </citation>
    <scope>NUCLEOTIDE SEQUENCE</scope>
    <source>
        <strain evidence="5">92-2</strain>
    </source>
</reference>
<feature type="chain" id="PRO_5013165986" evidence="2">
    <location>
        <begin position="39"/>
        <end position="521"/>
    </location>
</feature>
<dbReference type="InterPro" id="IPR031489">
    <property type="entry name" value="Peptidase_M99"/>
</dbReference>
<dbReference type="Gene3D" id="3.40.630.10">
    <property type="entry name" value="Zn peptidases"/>
    <property type="match status" value="1"/>
</dbReference>
<evidence type="ECO:0000256" key="1">
    <source>
        <dbReference type="SAM" id="MobiDB-lite"/>
    </source>
</evidence>
<protein>
    <submittedName>
        <fullName evidence="5">Putative lipoprotein</fullName>
    </submittedName>
</protein>
<feature type="compositionally biased region" description="Basic and acidic residues" evidence="1">
    <location>
        <begin position="505"/>
        <end position="514"/>
    </location>
</feature>
<dbReference type="AlphaFoldDB" id="A0A212JJ97"/>
<dbReference type="Pfam" id="PF17129">
    <property type="entry name" value="Peptidase_M99_C"/>
    <property type="match status" value="1"/>
</dbReference>
<proteinExistence type="predicted"/>
<evidence type="ECO:0000259" key="4">
    <source>
        <dbReference type="Pfam" id="PF17129"/>
    </source>
</evidence>
<evidence type="ECO:0000259" key="3">
    <source>
        <dbReference type="Pfam" id="PF17033"/>
    </source>
</evidence>
<dbReference type="RefSeq" id="WP_296966657.1">
    <property type="nucleotide sequence ID" value="NZ_UPYQ01000001.1"/>
</dbReference>
<dbReference type="Pfam" id="PF17033">
    <property type="entry name" value="Peptidase_M99"/>
    <property type="match status" value="1"/>
</dbReference>
<name>A0A212JJ97_9BACT</name>
<gene>
    <name evidence="5" type="ORF">KM92DES2_11222</name>
</gene>
<evidence type="ECO:0000256" key="2">
    <source>
        <dbReference type="SAM" id="SignalP"/>
    </source>
</evidence>
<organism evidence="5">
    <name type="scientific">uncultured Desulfovibrio sp</name>
    <dbReference type="NCBI Taxonomy" id="167968"/>
    <lineage>
        <taxon>Bacteria</taxon>
        <taxon>Pseudomonadati</taxon>
        <taxon>Thermodesulfobacteriota</taxon>
        <taxon>Desulfovibrionia</taxon>
        <taxon>Desulfovibrionales</taxon>
        <taxon>Desulfovibrionaceae</taxon>
        <taxon>Desulfovibrio</taxon>
        <taxon>environmental samples</taxon>
    </lineage>
</organism>
<feature type="domain" description="D,L-carboxypeptidase peptidase" evidence="3">
    <location>
        <begin position="89"/>
        <end position="317"/>
    </location>
</feature>
<dbReference type="SUPFAM" id="SSF53187">
    <property type="entry name" value="Zn-dependent exopeptidases"/>
    <property type="match status" value="1"/>
</dbReference>